<comment type="caution">
    <text evidence="4">The sequence shown here is derived from an EMBL/GenBank/DDBJ whole genome shotgun (WGS) entry which is preliminary data.</text>
</comment>
<keyword evidence="1" id="KW-0808">Transferase</keyword>
<proteinExistence type="predicted"/>
<evidence type="ECO:0000259" key="3">
    <source>
        <dbReference type="PROSITE" id="PS51186"/>
    </source>
</evidence>
<accession>A0ABT9PBG5</accession>
<feature type="domain" description="N-acetyltransferase" evidence="3">
    <location>
        <begin position="1"/>
        <end position="164"/>
    </location>
</feature>
<gene>
    <name evidence="4" type="ORF">J2S57_005762</name>
</gene>
<dbReference type="EMBL" id="JAUSQZ010000001">
    <property type="protein sequence ID" value="MDP9830013.1"/>
    <property type="molecule type" value="Genomic_DNA"/>
</dbReference>
<evidence type="ECO:0000313" key="5">
    <source>
        <dbReference type="Proteomes" id="UP001235712"/>
    </source>
</evidence>
<keyword evidence="5" id="KW-1185">Reference proteome</keyword>
<evidence type="ECO:0000256" key="1">
    <source>
        <dbReference type="ARBA" id="ARBA00022679"/>
    </source>
</evidence>
<dbReference type="Gene3D" id="3.40.630.30">
    <property type="match status" value="1"/>
</dbReference>
<evidence type="ECO:0000313" key="4">
    <source>
        <dbReference type="EMBL" id="MDP9830013.1"/>
    </source>
</evidence>
<dbReference type="Proteomes" id="UP001235712">
    <property type="component" value="Unassembled WGS sequence"/>
</dbReference>
<sequence length="164" mass="18442">MTIRPARTDDLPRLRDIERAAGEAFRGIGMAPVADDEPFGIDELERYRANGRAWVHDAHGPAAYLLMDVVDGAFHIEQVTVHPAAARQGVGRALIEHLAGQARRHGVGALTLTTFEHVPWNAPYYARLGFRLMEQPGPELLRVRAREREHGLDRWPRVAMVRDL</sequence>
<protein>
    <submittedName>
        <fullName evidence="4">GNAT superfamily N-acetyltransferase</fullName>
    </submittedName>
</protein>
<keyword evidence="2" id="KW-0012">Acyltransferase</keyword>
<dbReference type="PROSITE" id="PS51186">
    <property type="entry name" value="GNAT"/>
    <property type="match status" value="1"/>
</dbReference>
<dbReference type="PANTHER" id="PTHR43800:SF1">
    <property type="entry name" value="PEPTIDYL-LYSINE N-ACETYLTRANSFERASE YJAB"/>
    <property type="match status" value="1"/>
</dbReference>
<name>A0ABT9PBG5_9ACTN</name>
<dbReference type="InterPro" id="IPR016181">
    <property type="entry name" value="Acyl_CoA_acyltransferase"/>
</dbReference>
<evidence type="ECO:0000256" key="2">
    <source>
        <dbReference type="ARBA" id="ARBA00023315"/>
    </source>
</evidence>
<reference evidence="4 5" key="1">
    <citation type="submission" date="2023-07" db="EMBL/GenBank/DDBJ databases">
        <title>Sequencing the genomes of 1000 actinobacteria strains.</title>
        <authorList>
            <person name="Klenk H.-P."/>
        </authorList>
    </citation>
    <scope>NUCLEOTIDE SEQUENCE [LARGE SCALE GENOMIC DNA]</scope>
    <source>
        <strain evidence="4 5">DSM 44388</strain>
    </source>
</reference>
<dbReference type="InterPro" id="IPR000182">
    <property type="entry name" value="GNAT_dom"/>
</dbReference>
<dbReference type="Pfam" id="PF00583">
    <property type="entry name" value="Acetyltransf_1"/>
    <property type="match status" value="1"/>
</dbReference>
<organism evidence="4 5">
    <name type="scientific">Kineosporia succinea</name>
    <dbReference type="NCBI Taxonomy" id="84632"/>
    <lineage>
        <taxon>Bacteria</taxon>
        <taxon>Bacillati</taxon>
        <taxon>Actinomycetota</taxon>
        <taxon>Actinomycetes</taxon>
        <taxon>Kineosporiales</taxon>
        <taxon>Kineosporiaceae</taxon>
        <taxon>Kineosporia</taxon>
    </lineage>
</organism>
<dbReference type="RefSeq" id="WP_307248788.1">
    <property type="nucleotide sequence ID" value="NZ_JAUSQZ010000001.1"/>
</dbReference>
<dbReference type="PANTHER" id="PTHR43800">
    <property type="entry name" value="PEPTIDYL-LYSINE N-ACETYLTRANSFERASE YJAB"/>
    <property type="match status" value="1"/>
</dbReference>
<dbReference type="SUPFAM" id="SSF55729">
    <property type="entry name" value="Acyl-CoA N-acyltransferases (Nat)"/>
    <property type="match status" value="1"/>
</dbReference>
<dbReference type="CDD" id="cd04301">
    <property type="entry name" value="NAT_SF"/>
    <property type="match status" value="1"/>
</dbReference>